<evidence type="ECO:0000256" key="4">
    <source>
        <dbReference type="ARBA" id="ARBA00023014"/>
    </source>
</evidence>
<protein>
    <recommendedName>
        <fullName evidence="5">Radical SAM core domain-containing protein</fullName>
    </recommendedName>
</protein>
<keyword evidence="3" id="KW-0408">Iron</keyword>
<dbReference type="Pfam" id="PF04055">
    <property type="entry name" value="Radical_SAM"/>
    <property type="match status" value="1"/>
</dbReference>
<evidence type="ECO:0000256" key="2">
    <source>
        <dbReference type="ARBA" id="ARBA00022723"/>
    </source>
</evidence>
<name>U4QZT1_9FIRM</name>
<organism evidence="6 7">
    <name type="scientific">Ruminiclostridium papyrosolvens C7</name>
    <dbReference type="NCBI Taxonomy" id="1330534"/>
    <lineage>
        <taxon>Bacteria</taxon>
        <taxon>Bacillati</taxon>
        <taxon>Bacillota</taxon>
        <taxon>Clostridia</taxon>
        <taxon>Eubacteriales</taxon>
        <taxon>Oscillospiraceae</taxon>
        <taxon>Ruminiclostridium</taxon>
    </lineage>
</organism>
<dbReference type="RefSeq" id="WP_020816085.1">
    <property type="nucleotide sequence ID" value="NZ_ATAY01000063.1"/>
</dbReference>
<dbReference type="SFLD" id="SFLDS00029">
    <property type="entry name" value="Radical_SAM"/>
    <property type="match status" value="1"/>
</dbReference>
<dbReference type="Proteomes" id="UP000016860">
    <property type="component" value="Unassembled WGS sequence"/>
</dbReference>
<proteinExistence type="predicted"/>
<dbReference type="AlphaFoldDB" id="U4QZT1"/>
<evidence type="ECO:0000313" key="7">
    <source>
        <dbReference type="Proteomes" id="UP000016860"/>
    </source>
</evidence>
<keyword evidence="2" id="KW-0479">Metal-binding</keyword>
<keyword evidence="4" id="KW-0411">Iron-sulfur</keyword>
<dbReference type="SFLD" id="SFLDG01067">
    <property type="entry name" value="SPASM/twitch_domain_containing"/>
    <property type="match status" value="1"/>
</dbReference>
<gene>
    <name evidence="6" type="ORF">L323_13055</name>
</gene>
<dbReference type="InterPro" id="IPR007197">
    <property type="entry name" value="rSAM"/>
</dbReference>
<dbReference type="InterPro" id="IPR050377">
    <property type="entry name" value="Radical_SAM_PqqE_MftC-like"/>
</dbReference>
<evidence type="ECO:0000256" key="1">
    <source>
        <dbReference type="ARBA" id="ARBA00022691"/>
    </source>
</evidence>
<evidence type="ECO:0000259" key="5">
    <source>
        <dbReference type="Pfam" id="PF04055"/>
    </source>
</evidence>
<dbReference type="EMBL" id="ATAY01000063">
    <property type="protein sequence ID" value="EPR10517.1"/>
    <property type="molecule type" value="Genomic_DNA"/>
</dbReference>
<dbReference type="OrthoDB" id="9808591at2"/>
<dbReference type="SUPFAM" id="SSF102114">
    <property type="entry name" value="Radical SAM enzymes"/>
    <property type="match status" value="1"/>
</dbReference>
<dbReference type="PANTHER" id="PTHR11228">
    <property type="entry name" value="RADICAL SAM DOMAIN PROTEIN"/>
    <property type="match status" value="1"/>
</dbReference>
<dbReference type="GO" id="GO:0003824">
    <property type="term" value="F:catalytic activity"/>
    <property type="evidence" value="ECO:0007669"/>
    <property type="project" value="InterPro"/>
</dbReference>
<dbReference type="PANTHER" id="PTHR11228:SF7">
    <property type="entry name" value="PQQA PEPTIDE CYCLASE"/>
    <property type="match status" value="1"/>
</dbReference>
<evidence type="ECO:0000256" key="3">
    <source>
        <dbReference type="ARBA" id="ARBA00023004"/>
    </source>
</evidence>
<dbReference type="PATRIC" id="fig|1330534.3.peg.2588"/>
<dbReference type="STRING" id="1330534.L323_13055"/>
<comment type="caution">
    <text evidence="6">The sequence shown here is derived from an EMBL/GenBank/DDBJ whole genome shotgun (WGS) entry which is preliminary data.</text>
</comment>
<reference evidence="6 7" key="1">
    <citation type="journal article" date="2013" name="Genome Announc.">
        <title>Draft Genome Sequence of the Cellulolytic Bacterium Clostridium papyrosolvens C7 (ATCC 700395).</title>
        <authorList>
            <person name="Zepeda V."/>
            <person name="Dassa B."/>
            <person name="Borovok I."/>
            <person name="Lamed R."/>
            <person name="Bayer E.A."/>
            <person name="Cate J.H."/>
        </authorList>
    </citation>
    <scope>NUCLEOTIDE SEQUENCE [LARGE SCALE GENOMIC DNA]</scope>
    <source>
        <strain evidence="6 7">C7</strain>
    </source>
</reference>
<dbReference type="GO" id="GO:0046872">
    <property type="term" value="F:metal ion binding"/>
    <property type="evidence" value="ECO:0007669"/>
    <property type="project" value="UniProtKB-KW"/>
</dbReference>
<dbReference type="InterPro" id="IPR058240">
    <property type="entry name" value="rSAM_sf"/>
</dbReference>
<dbReference type="Gene3D" id="3.20.20.70">
    <property type="entry name" value="Aldolase class I"/>
    <property type="match status" value="1"/>
</dbReference>
<keyword evidence="1" id="KW-0949">S-adenosyl-L-methionine</keyword>
<sequence>MSNKIQALFKSANPIECMQILNGGVYISPTMKCNAQCRHCVANNIRKMSADASEEDVLEWIDQIHECGIQGVHFVGGEPFVVRQSLNTYIKKLNELDMFAGVVTNGLWAKTVEEGIAVLEEMPGLDLLIISSDKYHLEYINASIVKNAIEAGIATGKFVVINVTYVESSEVKEINQIYKEYRDKILIQSVKAMPFDDEDSQKIKRSQLFKTPSKVPAYCGIGNYFVDNNGSVSACCQSSRSKNTKCFYLGNMKEKRLLELHKSFKSSNIYRFFKKYGPRGLVEIFLQSNFSNELIEKQYTSACEICKELLDDREKLDYFLTHIKERLD</sequence>
<accession>U4QZT1</accession>
<dbReference type="InterPro" id="IPR013785">
    <property type="entry name" value="Aldolase_TIM"/>
</dbReference>
<feature type="domain" description="Radical SAM core" evidence="5">
    <location>
        <begin position="27"/>
        <end position="135"/>
    </location>
</feature>
<dbReference type="CDD" id="cd01335">
    <property type="entry name" value="Radical_SAM"/>
    <property type="match status" value="1"/>
</dbReference>
<dbReference type="GO" id="GO:0051536">
    <property type="term" value="F:iron-sulfur cluster binding"/>
    <property type="evidence" value="ECO:0007669"/>
    <property type="project" value="UniProtKB-KW"/>
</dbReference>
<evidence type="ECO:0000313" key="6">
    <source>
        <dbReference type="EMBL" id="EPR10517.1"/>
    </source>
</evidence>